<dbReference type="Pfam" id="PF00179">
    <property type="entry name" value="UQ_con"/>
    <property type="match status" value="1"/>
</dbReference>
<dbReference type="PANTHER" id="PTHR24068">
    <property type="entry name" value="UBIQUITIN-CONJUGATING ENZYME E2"/>
    <property type="match status" value="1"/>
</dbReference>
<evidence type="ECO:0000313" key="4">
    <source>
        <dbReference type="Proteomes" id="UP000015105"/>
    </source>
</evidence>
<dbReference type="Gene3D" id="3.10.110.10">
    <property type="entry name" value="Ubiquitin Conjugating Enzyme"/>
    <property type="match status" value="1"/>
</dbReference>
<dbReference type="InterPro" id="IPR016135">
    <property type="entry name" value="UBQ-conjugating_enzyme/RWD"/>
</dbReference>
<feature type="signal peptide" evidence="1">
    <location>
        <begin position="1"/>
        <end position="21"/>
    </location>
</feature>
<reference evidence="4" key="2">
    <citation type="journal article" date="2017" name="Nat. Plants">
        <title>The Aegilops tauschii genome reveals multiple impacts of transposons.</title>
        <authorList>
            <person name="Zhao G."/>
            <person name="Zou C."/>
            <person name="Li K."/>
            <person name="Wang K."/>
            <person name="Li T."/>
            <person name="Gao L."/>
            <person name="Zhang X."/>
            <person name="Wang H."/>
            <person name="Yang Z."/>
            <person name="Liu X."/>
            <person name="Jiang W."/>
            <person name="Mao L."/>
            <person name="Kong X."/>
            <person name="Jiao Y."/>
            <person name="Jia J."/>
        </authorList>
    </citation>
    <scope>NUCLEOTIDE SEQUENCE [LARGE SCALE GENOMIC DNA]</scope>
    <source>
        <strain evidence="4">cv. AL8/78</strain>
    </source>
</reference>
<evidence type="ECO:0000313" key="3">
    <source>
        <dbReference type="EnsemblPlants" id="AET7Gv20372500.3"/>
    </source>
</evidence>
<organism evidence="3 4">
    <name type="scientific">Aegilops tauschii subsp. strangulata</name>
    <name type="common">Goatgrass</name>
    <dbReference type="NCBI Taxonomy" id="200361"/>
    <lineage>
        <taxon>Eukaryota</taxon>
        <taxon>Viridiplantae</taxon>
        <taxon>Streptophyta</taxon>
        <taxon>Embryophyta</taxon>
        <taxon>Tracheophyta</taxon>
        <taxon>Spermatophyta</taxon>
        <taxon>Magnoliopsida</taxon>
        <taxon>Liliopsida</taxon>
        <taxon>Poales</taxon>
        <taxon>Poaceae</taxon>
        <taxon>BOP clade</taxon>
        <taxon>Pooideae</taxon>
        <taxon>Triticodae</taxon>
        <taxon>Triticeae</taxon>
        <taxon>Triticinae</taxon>
        <taxon>Aegilops</taxon>
    </lineage>
</organism>
<evidence type="ECO:0000256" key="1">
    <source>
        <dbReference type="SAM" id="SignalP"/>
    </source>
</evidence>
<protein>
    <recommendedName>
        <fullName evidence="2">UBC core domain-containing protein</fullName>
    </recommendedName>
</protein>
<feature type="domain" description="UBC core" evidence="2">
    <location>
        <begin position="1"/>
        <end position="82"/>
    </location>
</feature>
<dbReference type="Gramene" id="AET7Gv20372500.2">
    <property type="protein sequence ID" value="AET7Gv20372500.2"/>
    <property type="gene ID" value="AET7Gv20372500"/>
</dbReference>
<feature type="chain" id="PRO_5042372829" description="UBC core domain-containing protein" evidence="1">
    <location>
        <begin position="22"/>
        <end position="82"/>
    </location>
</feature>
<dbReference type="SUPFAM" id="SSF54495">
    <property type="entry name" value="UBC-like"/>
    <property type="match status" value="1"/>
</dbReference>
<dbReference type="Gramene" id="AET7Gv20372500.3">
    <property type="protein sequence ID" value="AET7Gv20372500.3"/>
    <property type="gene ID" value="AET7Gv20372500"/>
</dbReference>
<accession>A0A453QY58</accession>
<reference evidence="3" key="3">
    <citation type="journal article" date="2017" name="Nature">
        <title>Genome sequence of the progenitor of the wheat D genome Aegilops tauschii.</title>
        <authorList>
            <person name="Luo M.C."/>
            <person name="Gu Y.Q."/>
            <person name="Puiu D."/>
            <person name="Wang H."/>
            <person name="Twardziok S.O."/>
            <person name="Deal K.R."/>
            <person name="Huo N."/>
            <person name="Zhu T."/>
            <person name="Wang L."/>
            <person name="Wang Y."/>
            <person name="McGuire P.E."/>
            <person name="Liu S."/>
            <person name="Long H."/>
            <person name="Ramasamy R.K."/>
            <person name="Rodriguez J.C."/>
            <person name="Van S.L."/>
            <person name="Yuan L."/>
            <person name="Wang Z."/>
            <person name="Xia Z."/>
            <person name="Xiao L."/>
            <person name="Anderson O.D."/>
            <person name="Ouyang S."/>
            <person name="Liang Y."/>
            <person name="Zimin A.V."/>
            <person name="Pertea G."/>
            <person name="Qi P."/>
            <person name="Bennetzen J.L."/>
            <person name="Dai X."/>
            <person name="Dawson M.W."/>
            <person name="Muller H.G."/>
            <person name="Kugler K."/>
            <person name="Rivarola-Duarte L."/>
            <person name="Spannagl M."/>
            <person name="Mayer K.F.X."/>
            <person name="Lu F.H."/>
            <person name="Bevan M.W."/>
            <person name="Leroy P."/>
            <person name="Li P."/>
            <person name="You F.M."/>
            <person name="Sun Q."/>
            <person name="Liu Z."/>
            <person name="Lyons E."/>
            <person name="Wicker T."/>
            <person name="Salzberg S.L."/>
            <person name="Devos K.M."/>
            <person name="Dvorak J."/>
        </authorList>
    </citation>
    <scope>NUCLEOTIDE SEQUENCE [LARGE SCALE GENOMIC DNA]</scope>
    <source>
        <strain evidence="3">cv. AL8/78</strain>
    </source>
</reference>
<dbReference type="AlphaFoldDB" id="A0A453QY58"/>
<proteinExistence type="predicted"/>
<dbReference type="Gramene" id="AET7Gv20372500.1">
    <property type="protein sequence ID" value="AET7Gv20372500.1"/>
    <property type="gene ID" value="AET7Gv20372500"/>
</dbReference>
<keyword evidence="1" id="KW-0732">Signal</keyword>
<reference evidence="3" key="5">
    <citation type="journal article" date="2021" name="G3 (Bethesda)">
        <title>Aegilops tauschii genome assembly Aet v5.0 features greater sequence contiguity and improved annotation.</title>
        <authorList>
            <person name="Wang L."/>
            <person name="Zhu T."/>
            <person name="Rodriguez J.C."/>
            <person name="Deal K.R."/>
            <person name="Dubcovsky J."/>
            <person name="McGuire P.E."/>
            <person name="Lux T."/>
            <person name="Spannagl M."/>
            <person name="Mayer K.F.X."/>
            <person name="Baldrich P."/>
            <person name="Meyers B.C."/>
            <person name="Huo N."/>
            <person name="Gu Y.Q."/>
            <person name="Zhou H."/>
            <person name="Devos K.M."/>
            <person name="Bennetzen J.L."/>
            <person name="Unver T."/>
            <person name="Budak H."/>
            <person name="Gulick P.J."/>
            <person name="Galiba G."/>
            <person name="Kalapos B."/>
            <person name="Nelson D.R."/>
            <person name="Li P."/>
            <person name="You F.M."/>
            <person name="Luo M.C."/>
            <person name="Dvorak J."/>
        </authorList>
    </citation>
    <scope>NUCLEOTIDE SEQUENCE [LARGE SCALE GENOMIC DNA]</scope>
    <source>
        <strain evidence="3">cv. AL8/78</strain>
    </source>
</reference>
<reference evidence="4" key="1">
    <citation type="journal article" date="2014" name="Science">
        <title>Ancient hybridizations among the ancestral genomes of bread wheat.</title>
        <authorList>
            <consortium name="International Wheat Genome Sequencing Consortium,"/>
            <person name="Marcussen T."/>
            <person name="Sandve S.R."/>
            <person name="Heier L."/>
            <person name="Spannagl M."/>
            <person name="Pfeifer M."/>
            <person name="Jakobsen K.S."/>
            <person name="Wulff B.B."/>
            <person name="Steuernagel B."/>
            <person name="Mayer K.F."/>
            <person name="Olsen O.A."/>
        </authorList>
    </citation>
    <scope>NUCLEOTIDE SEQUENCE [LARGE SCALE GENOMIC DNA]</scope>
    <source>
        <strain evidence="4">cv. AL8/78</strain>
    </source>
</reference>
<reference evidence="3" key="4">
    <citation type="submission" date="2019-03" db="UniProtKB">
        <authorList>
            <consortium name="EnsemblPlants"/>
        </authorList>
    </citation>
    <scope>IDENTIFICATION</scope>
</reference>
<dbReference type="STRING" id="200361.A0A453QY58"/>
<dbReference type="InterPro" id="IPR000608">
    <property type="entry name" value="UBC"/>
</dbReference>
<name>A0A453QY58_AEGTS</name>
<dbReference type="PROSITE" id="PS50127">
    <property type="entry name" value="UBC_2"/>
    <property type="match status" value="1"/>
</dbReference>
<dbReference type="EnsemblPlants" id="AET7Gv20372500.3">
    <property type="protein sequence ID" value="AET7Gv20372500.3"/>
    <property type="gene ID" value="AET7Gv20372500"/>
</dbReference>
<dbReference type="EnsemblPlants" id="AET7Gv20372500.2">
    <property type="protein sequence ID" value="AET7Gv20372500.2"/>
    <property type="gene ID" value="AET7Gv20372500"/>
</dbReference>
<dbReference type="EnsemblPlants" id="AET7Gv20372500.4">
    <property type="protein sequence ID" value="AET7Gv20372500.4"/>
    <property type="gene ID" value="AET7Gv20372500"/>
</dbReference>
<dbReference type="EnsemblPlants" id="AET7Gv20372500.1">
    <property type="protein sequence ID" value="AET7Gv20372500.1"/>
    <property type="gene ID" value="AET7Gv20372500"/>
</dbReference>
<dbReference type="Proteomes" id="UP000015105">
    <property type="component" value="Chromosome 7D"/>
</dbReference>
<keyword evidence="4" id="KW-1185">Reference proteome</keyword>
<dbReference type="Gramene" id="AET7Gv20372500.4">
    <property type="protein sequence ID" value="AET7Gv20372500.4"/>
    <property type="gene ID" value="AET7Gv20372500"/>
</dbReference>
<sequence length="82" mass="9284">CMLMLGTISFWFLNLDIDIPAQVSRTTAGRSQSLYQGGVWKVRVELPDVYPYRSPSIGFVNKIYHPNVDKLESSTDVVTTIF</sequence>
<evidence type="ECO:0000259" key="2">
    <source>
        <dbReference type="PROSITE" id="PS50127"/>
    </source>
</evidence>